<dbReference type="AlphaFoldDB" id="A0A941DX94"/>
<dbReference type="RefSeq" id="WP_166530643.1">
    <property type="nucleotide sequence ID" value="NZ_JAGSOT010000045.1"/>
</dbReference>
<accession>A0A941DX94</accession>
<evidence type="ECO:0000313" key="2">
    <source>
        <dbReference type="EMBL" id="MBR7797182.1"/>
    </source>
</evidence>
<keyword evidence="3" id="KW-1185">Reference proteome</keyword>
<sequence>MIKLLLIAEDTSKLINRNFYYLEQELKNMVHLTLWRKSGHIDYIIRKLETRPDFILLLNDINQHMSPKINGLAHIDIPTGLFVNDVHRFISLRRNFINKNNIDYLFSVIRDKFLTLYPEFQDKMEWFPHFVNIDVCKDYKLKKDFNLLLMGAVSDTYPLRQKIIKTYEGNADFIYHTHPGYQSFREKEQEKMIEQNYAKELNRSKLFFTCPSRHNYPVLKYFEALACKTLLLAPTFKELEDIGFIPGVHFVAIDENNFEEKAEYFLAHETERKQIIEQGYRFIHQHHTVQHRAQQLVKKIEKILQSQ</sequence>
<comment type="caution">
    <text evidence="2">The sequence shown here is derived from an EMBL/GenBank/DDBJ whole genome shotgun (WGS) entry which is preliminary data.</text>
</comment>
<gene>
    <name evidence="2" type="ORF">KCX74_14170</name>
</gene>
<reference evidence="2" key="1">
    <citation type="submission" date="2021-04" db="EMBL/GenBank/DDBJ databases">
        <title>Isolation and polyphasic classification of algal microorganism.</title>
        <authorList>
            <person name="Wang S."/>
        </authorList>
    </citation>
    <scope>NUCLEOTIDE SEQUENCE</scope>
    <source>
        <strain evidence="2">720a</strain>
    </source>
</reference>
<feature type="domain" description="Spore protein YkvP/CgeB glycosyl transferase-like" evidence="1">
    <location>
        <begin position="180"/>
        <end position="297"/>
    </location>
</feature>
<dbReference type="EMBL" id="JAGSOT010000045">
    <property type="protein sequence ID" value="MBR7797182.1"/>
    <property type="molecule type" value="Genomic_DNA"/>
</dbReference>
<dbReference type="Pfam" id="PF13524">
    <property type="entry name" value="Glyco_trans_1_2"/>
    <property type="match status" value="1"/>
</dbReference>
<dbReference type="InterPro" id="IPR055259">
    <property type="entry name" value="YkvP/CgeB_Glyco_trans-like"/>
</dbReference>
<proteinExistence type="predicted"/>
<dbReference type="Proteomes" id="UP000675284">
    <property type="component" value="Unassembled WGS sequence"/>
</dbReference>
<name>A0A941DX94_9BACI</name>
<protein>
    <submittedName>
        <fullName evidence="2">Glycosyltransferase family 1 protein</fullName>
    </submittedName>
</protein>
<organism evidence="2 3">
    <name type="scientific">Virgibacillus salarius</name>
    <dbReference type="NCBI Taxonomy" id="447199"/>
    <lineage>
        <taxon>Bacteria</taxon>
        <taxon>Bacillati</taxon>
        <taxon>Bacillota</taxon>
        <taxon>Bacilli</taxon>
        <taxon>Bacillales</taxon>
        <taxon>Bacillaceae</taxon>
        <taxon>Virgibacillus</taxon>
    </lineage>
</organism>
<dbReference type="SUPFAM" id="SSF53756">
    <property type="entry name" value="UDP-Glycosyltransferase/glycogen phosphorylase"/>
    <property type="match status" value="1"/>
</dbReference>
<evidence type="ECO:0000313" key="3">
    <source>
        <dbReference type="Proteomes" id="UP000675284"/>
    </source>
</evidence>
<dbReference type="Gene3D" id="3.40.50.2000">
    <property type="entry name" value="Glycogen Phosphorylase B"/>
    <property type="match status" value="1"/>
</dbReference>
<evidence type="ECO:0000259" key="1">
    <source>
        <dbReference type="Pfam" id="PF13524"/>
    </source>
</evidence>